<gene>
    <name evidence="10" type="ORF">COD19_01355</name>
</gene>
<dbReference type="FunFam" id="1.10.10.10:FF:000079">
    <property type="entry name" value="GntR family transcriptional regulator"/>
    <property type="match status" value="1"/>
</dbReference>
<evidence type="ECO:0000256" key="5">
    <source>
        <dbReference type="ARBA" id="ARBA00022898"/>
    </source>
</evidence>
<dbReference type="InterPro" id="IPR051446">
    <property type="entry name" value="HTH_trans_reg/aminotransferase"/>
</dbReference>
<dbReference type="InterPro" id="IPR036390">
    <property type="entry name" value="WH_DNA-bd_sf"/>
</dbReference>
<sequence>MKTHKKTPKYQQIVDYIKEKIENGEWPIGSKIPSQRQLAKLFHVNRSTVITALDEIMADGLIQGQIGVGTIVTNNTWSLLATNPPPDWSEYVKAGIHKPSKLMVREINEAEANKKLIQLSKGELSPDLFPIETMQAIMKNVSTELDYFGYEEQKGFYPLREAISTYVKTFGIHVSPNSILIVSGALQALQLISIGLLHRESTVLLEQPSYLYSLHVFQSANIHLSGISMDHHGILPSDLLKRIKYSQKQNILYSIPCFQNPTGILMSKERRKEILKICEKEQLPIIEDDIYRELWIDEQPPVPLKSMDKHGHVLYIGSLSKTLTPGLRIGWIIGPEPVIDRLSDIKMQTDYGSSSLSQRVAAEWINKGFYEDHVANVRIHLKKRRLMMIQALNEYCTDIATWDVPTGGVFIWIKIVPNIPMKKLFSEALSKGLLLNPGRIYEEKSDQCIRLSYGYASSEQITNGIKLLSGLIRKLMA</sequence>
<dbReference type="SMART" id="SM00345">
    <property type="entry name" value="HTH_GNTR"/>
    <property type="match status" value="1"/>
</dbReference>
<proteinExistence type="inferred from homology"/>
<keyword evidence="6" id="KW-0805">Transcription regulation</keyword>
<dbReference type="PROSITE" id="PS50949">
    <property type="entry name" value="HTH_GNTR"/>
    <property type="match status" value="1"/>
</dbReference>
<dbReference type="InterPro" id="IPR015421">
    <property type="entry name" value="PyrdxlP-dep_Trfase_major"/>
</dbReference>
<comment type="caution">
    <text evidence="10">The sequence shown here is derived from an EMBL/GenBank/DDBJ whole genome shotgun (WGS) entry which is preliminary data.</text>
</comment>
<comment type="similarity">
    <text evidence="2">In the C-terminal section; belongs to the class-I pyridoxal-phosphate-dependent aminotransferase family.</text>
</comment>
<dbReference type="Gene3D" id="1.10.10.10">
    <property type="entry name" value="Winged helix-like DNA-binding domain superfamily/Winged helix DNA-binding domain"/>
    <property type="match status" value="1"/>
</dbReference>
<dbReference type="PRINTS" id="PR00035">
    <property type="entry name" value="HTHGNTR"/>
</dbReference>
<keyword evidence="8" id="KW-0804">Transcription</keyword>
<dbReference type="PANTHER" id="PTHR46577">
    <property type="entry name" value="HTH-TYPE TRANSCRIPTIONAL REGULATORY PROTEIN GABR"/>
    <property type="match status" value="1"/>
</dbReference>
<name>A0A2A8JCH8_BACCE</name>
<dbReference type="GO" id="GO:0003677">
    <property type="term" value="F:DNA binding"/>
    <property type="evidence" value="ECO:0007669"/>
    <property type="project" value="UniProtKB-KW"/>
</dbReference>
<evidence type="ECO:0000256" key="4">
    <source>
        <dbReference type="ARBA" id="ARBA00022679"/>
    </source>
</evidence>
<evidence type="ECO:0000256" key="6">
    <source>
        <dbReference type="ARBA" id="ARBA00023015"/>
    </source>
</evidence>
<dbReference type="CDD" id="cd07377">
    <property type="entry name" value="WHTH_GntR"/>
    <property type="match status" value="1"/>
</dbReference>
<protein>
    <submittedName>
        <fullName evidence="10">PLP-dependent aminotransferase family protein</fullName>
    </submittedName>
</protein>
<dbReference type="SUPFAM" id="SSF53383">
    <property type="entry name" value="PLP-dependent transferases"/>
    <property type="match status" value="1"/>
</dbReference>
<dbReference type="PANTHER" id="PTHR46577:SF2">
    <property type="entry name" value="TRANSCRIPTIONAL REGULATORY PROTEIN"/>
    <property type="match status" value="1"/>
</dbReference>
<feature type="domain" description="HTH gntR-type" evidence="9">
    <location>
        <begin position="7"/>
        <end position="75"/>
    </location>
</feature>
<dbReference type="AlphaFoldDB" id="A0A2A8JCH8"/>
<accession>A0A2A8JCH8</accession>
<dbReference type="CDD" id="cd00609">
    <property type="entry name" value="AAT_like"/>
    <property type="match status" value="1"/>
</dbReference>
<dbReference type="FunFam" id="3.40.640.10:FF:000023">
    <property type="entry name" value="Transcriptional regulator, GntR family"/>
    <property type="match status" value="1"/>
</dbReference>
<keyword evidence="4 10" id="KW-0808">Transferase</keyword>
<dbReference type="OrthoDB" id="9813814at2"/>
<evidence type="ECO:0000313" key="11">
    <source>
        <dbReference type="Proteomes" id="UP000225766"/>
    </source>
</evidence>
<dbReference type="InterPro" id="IPR015424">
    <property type="entry name" value="PyrdxlP-dep_Trfase"/>
</dbReference>
<keyword evidence="7" id="KW-0238">DNA-binding</keyword>
<dbReference type="GO" id="GO:0030170">
    <property type="term" value="F:pyridoxal phosphate binding"/>
    <property type="evidence" value="ECO:0007669"/>
    <property type="project" value="InterPro"/>
</dbReference>
<dbReference type="Gene3D" id="3.40.640.10">
    <property type="entry name" value="Type I PLP-dependent aspartate aminotransferase-like (Major domain)"/>
    <property type="match status" value="1"/>
</dbReference>
<dbReference type="InterPro" id="IPR036388">
    <property type="entry name" value="WH-like_DNA-bd_sf"/>
</dbReference>
<dbReference type="InterPro" id="IPR000524">
    <property type="entry name" value="Tscrpt_reg_HTH_GntR"/>
</dbReference>
<evidence type="ECO:0000256" key="2">
    <source>
        <dbReference type="ARBA" id="ARBA00005384"/>
    </source>
</evidence>
<dbReference type="Proteomes" id="UP000225766">
    <property type="component" value="Unassembled WGS sequence"/>
</dbReference>
<dbReference type="InterPro" id="IPR015422">
    <property type="entry name" value="PyrdxlP-dep_Trfase_small"/>
</dbReference>
<evidence type="ECO:0000256" key="7">
    <source>
        <dbReference type="ARBA" id="ARBA00023125"/>
    </source>
</evidence>
<organism evidence="10 11">
    <name type="scientific">Bacillus cereus</name>
    <dbReference type="NCBI Taxonomy" id="1396"/>
    <lineage>
        <taxon>Bacteria</taxon>
        <taxon>Bacillati</taxon>
        <taxon>Bacillota</taxon>
        <taxon>Bacilli</taxon>
        <taxon>Bacillales</taxon>
        <taxon>Bacillaceae</taxon>
        <taxon>Bacillus</taxon>
        <taxon>Bacillus cereus group</taxon>
    </lineage>
</organism>
<dbReference type="Pfam" id="PF00155">
    <property type="entry name" value="Aminotran_1_2"/>
    <property type="match status" value="1"/>
</dbReference>
<evidence type="ECO:0000256" key="8">
    <source>
        <dbReference type="ARBA" id="ARBA00023163"/>
    </source>
</evidence>
<dbReference type="RefSeq" id="WP_088229349.1">
    <property type="nucleotide sequence ID" value="NZ_JARXKI010000003.1"/>
</dbReference>
<evidence type="ECO:0000256" key="3">
    <source>
        <dbReference type="ARBA" id="ARBA00022576"/>
    </source>
</evidence>
<dbReference type="Gene3D" id="3.90.1150.10">
    <property type="entry name" value="Aspartate Aminotransferase, domain 1"/>
    <property type="match status" value="1"/>
</dbReference>
<evidence type="ECO:0000313" key="10">
    <source>
        <dbReference type="EMBL" id="PGU07905.1"/>
    </source>
</evidence>
<comment type="cofactor">
    <cofactor evidence="1">
        <name>pyridoxal 5'-phosphate</name>
        <dbReference type="ChEBI" id="CHEBI:597326"/>
    </cofactor>
</comment>
<dbReference type="SUPFAM" id="SSF46785">
    <property type="entry name" value="Winged helix' DNA-binding domain"/>
    <property type="match status" value="1"/>
</dbReference>
<keyword evidence="3 10" id="KW-0032">Aminotransferase</keyword>
<keyword evidence="5" id="KW-0663">Pyridoxal phosphate</keyword>
<evidence type="ECO:0000256" key="1">
    <source>
        <dbReference type="ARBA" id="ARBA00001933"/>
    </source>
</evidence>
<dbReference type="Pfam" id="PF00392">
    <property type="entry name" value="GntR"/>
    <property type="match status" value="1"/>
</dbReference>
<dbReference type="EMBL" id="NUMG01000001">
    <property type="protein sequence ID" value="PGU07905.1"/>
    <property type="molecule type" value="Genomic_DNA"/>
</dbReference>
<dbReference type="GO" id="GO:0003700">
    <property type="term" value="F:DNA-binding transcription factor activity"/>
    <property type="evidence" value="ECO:0007669"/>
    <property type="project" value="InterPro"/>
</dbReference>
<dbReference type="GO" id="GO:0008483">
    <property type="term" value="F:transaminase activity"/>
    <property type="evidence" value="ECO:0007669"/>
    <property type="project" value="UniProtKB-KW"/>
</dbReference>
<dbReference type="InterPro" id="IPR004839">
    <property type="entry name" value="Aminotransferase_I/II_large"/>
</dbReference>
<reference evidence="10 11" key="1">
    <citation type="submission" date="2017-09" db="EMBL/GenBank/DDBJ databases">
        <title>Large-scale bioinformatics analysis of Bacillus genomes uncovers conserved roles of natural products in bacterial physiology.</title>
        <authorList>
            <consortium name="Agbiome Team Llc"/>
            <person name="Bleich R.M."/>
            <person name="Grubbs K.J."/>
            <person name="Santa Maria K.C."/>
            <person name="Allen S.E."/>
            <person name="Farag S."/>
            <person name="Shank E.A."/>
            <person name="Bowers A."/>
        </authorList>
    </citation>
    <scope>NUCLEOTIDE SEQUENCE [LARGE SCALE GENOMIC DNA]</scope>
    <source>
        <strain evidence="10 11">AFS040105</strain>
    </source>
</reference>
<evidence type="ECO:0000259" key="9">
    <source>
        <dbReference type="PROSITE" id="PS50949"/>
    </source>
</evidence>